<evidence type="ECO:0000313" key="4">
    <source>
        <dbReference type="Proteomes" id="UP000503349"/>
    </source>
</evidence>
<organism evidence="3 4">
    <name type="scientific">Channa argus</name>
    <name type="common">Northern snakehead</name>
    <name type="synonym">Ophicephalus argus</name>
    <dbReference type="NCBI Taxonomy" id="215402"/>
    <lineage>
        <taxon>Eukaryota</taxon>
        <taxon>Metazoa</taxon>
        <taxon>Chordata</taxon>
        <taxon>Craniata</taxon>
        <taxon>Vertebrata</taxon>
        <taxon>Euteleostomi</taxon>
        <taxon>Actinopterygii</taxon>
        <taxon>Neopterygii</taxon>
        <taxon>Teleostei</taxon>
        <taxon>Neoteleostei</taxon>
        <taxon>Acanthomorphata</taxon>
        <taxon>Anabantaria</taxon>
        <taxon>Anabantiformes</taxon>
        <taxon>Channoidei</taxon>
        <taxon>Channidae</taxon>
        <taxon>Channa</taxon>
    </lineage>
</organism>
<name>A0A6G1PLP9_CHAAH</name>
<feature type="compositionally biased region" description="Polar residues" evidence="2">
    <location>
        <begin position="119"/>
        <end position="168"/>
    </location>
</feature>
<reference evidence="3 4" key="1">
    <citation type="submission" date="2019-02" db="EMBL/GenBank/DDBJ databases">
        <title>Opniocepnalus argus genome.</title>
        <authorList>
            <person name="Zhou C."/>
            <person name="Xiao S."/>
        </authorList>
    </citation>
    <scope>NUCLEOTIDE SEQUENCE [LARGE SCALE GENOMIC DNA]</scope>
    <source>
        <strain evidence="3">OARG1902GOOAL</strain>
        <tissue evidence="3">Muscle</tissue>
    </source>
</reference>
<dbReference type="EMBL" id="CM015717">
    <property type="protein sequence ID" value="KAF3690908.1"/>
    <property type="molecule type" value="Genomic_DNA"/>
</dbReference>
<feature type="region of interest" description="Disordered" evidence="2">
    <location>
        <begin position="386"/>
        <end position="450"/>
    </location>
</feature>
<gene>
    <name evidence="3" type="ORF">EXN66_Car006582</name>
</gene>
<evidence type="ECO:0000256" key="2">
    <source>
        <dbReference type="SAM" id="MobiDB-lite"/>
    </source>
</evidence>
<feature type="region of interest" description="Disordered" evidence="2">
    <location>
        <begin position="119"/>
        <end position="181"/>
    </location>
</feature>
<feature type="region of interest" description="Disordered" evidence="2">
    <location>
        <begin position="1"/>
        <end position="20"/>
    </location>
</feature>
<feature type="compositionally biased region" description="Polar residues" evidence="2">
    <location>
        <begin position="497"/>
        <end position="509"/>
    </location>
</feature>
<feature type="compositionally biased region" description="Polar residues" evidence="2">
    <location>
        <begin position="290"/>
        <end position="300"/>
    </location>
</feature>
<proteinExistence type="predicted"/>
<dbReference type="AlphaFoldDB" id="A0A6G1PLP9"/>
<protein>
    <submittedName>
        <fullName evidence="3">Protein Largen Mesenchymal stem cell protein DSC54 Proline-rich protein 16</fullName>
    </submittedName>
</protein>
<keyword evidence="1" id="KW-0175">Coiled coil</keyword>
<dbReference type="PANTHER" id="PTHR15917:SF2">
    <property type="match status" value="1"/>
</dbReference>
<feature type="compositionally biased region" description="Polar residues" evidence="2">
    <location>
        <begin position="437"/>
        <end position="450"/>
    </location>
</feature>
<evidence type="ECO:0000256" key="1">
    <source>
        <dbReference type="ARBA" id="ARBA00023054"/>
    </source>
</evidence>
<evidence type="ECO:0000313" key="3">
    <source>
        <dbReference type="EMBL" id="KAF3690908.1"/>
    </source>
</evidence>
<feature type="compositionally biased region" description="Low complexity" evidence="2">
    <location>
        <begin position="406"/>
        <end position="417"/>
    </location>
</feature>
<keyword evidence="4" id="KW-1185">Reference proteome</keyword>
<feature type="compositionally biased region" description="Basic residues" evidence="2">
    <location>
        <begin position="647"/>
        <end position="660"/>
    </location>
</feature>
<feature type="compositionally biased region" description="Low complexity" evidence="2">
    <location>
        <begin position="524"/>
        <end position="548"/>
    </location>
</feature>
<feature type="region of interest" description="Disordered" evidence="2">
    <location>
        <begin position="497"/>
        <end position="689"/>
    </location>
</feature>
<dbReference type="InterPro" id="IPR027997">
    <property type="entry name" value="Largen/INSYN1"/>
</dbReference>
<reference evidence="4" key="2">
    <citation type="submission" date="2019-02" db="EMBL/GenBank/DDBJ databases">
        <title>Opniocepnalus argus Var Kimnra genome.</title>
        <authorList>
            <person name="Zhou C."/>
            <person name="Xiao S."/>
        </authorList>
    </citation>
    <scope>NUCLEOTIDE SEQUENCE [LARGE SCALE GENOMIC DNA]</scope>
</reference>
<feature type="compositionally biased region" description="Pro residues" evidence="2">
    <location>
        <begin position="549"/>
        <end position="565"/>
    </location>
</feature>
<dbReference type="PANTHER" id="PTHR15917">
    <property type="match status" value="1"/>
</dbReference>
<sequence length="689" mass="75048">MFSDSRASAPGEQKSFKPHAPHFIPWLRNNLKPHHSSDLGLNGPYKSGSEVRNTLIPLERPKGIGLFSIQGKDRAKKGELRCNGVGMARMLPVVLRGQHILPGSLEKQKGDIPARWNQSAELEPDPNTQISPGDESQSRVNSSTCAQDNHSFVRNNQPSLLQSKNDGSSPPVRKYGPLAGPPSVPVPVHVVLTEEPNSKVPVVMCMEDRRGKAWDCTSHTTYNQRDLHSSSWLSSDTQGPTERQCEFSSSFSYIKQQSSNCQSQRDLTVLRKPPVEGFNGSLNGVIVSTEVPQTGPSCTATPGAPRKHRTNSERISILGQNQTWVQHRKHSEGDSQRKEAVSSMKVVRNQIKRVVGNLEQVLTALRDVQQEMKEVVQQIDYLTSSIDLNEEEHQGTRGDNSTRPPSNSSSSSGSSSSELTVGSTVHRPSEPKEQPGATDSSNTLRGGQHSVQLCPLSSGFSSERSRTLRFTCSIGSSSRPHKKTLTLFNSPQLQNLTTHDFTLSPQRSLPTRPPTPGLSPLTVKLQPPSSPGSQPHSSASSSSIRLSPISPPSPLPPKPHPPPALSPSVIIETKVGSYQTPRSHHPSAGPLFPSTKPPSASCPPTDIETQTVSNAERERQASPIGSVGAIPKLCTTTADKAKPPSKQGHRGRKPPPYPHHRLSEHTKKLKEPRKAPPYPEKRRLLSTTV</sequence>
<feature type="region of interest" description="Disordered" evidence="2">
    <location>
        <begin position="289"/>
        <end position="310"/>
    </location>
</feature>
<dbReference type="Proteomes" id="UP000503349">
    <property type="component" value="Chromosome 6"/>
</dbReference>
<accession>A0A6G1PLP9</accession>